<keyword evidence="2" id="KW-0378">Hydrolase</keyword>
<evidence type="ECO:0000256" key="1">
    <source>
        <dbReference type="ARBA" id="ARBA00006499"/>
    </source>
</evidence>
<dbReference type="Proteomes" id="UP000547674">
    <property type="component" value="Unassembled WGS sequence"/>
</dbReference>
<protein>
    <submittedName>
        <fullName evidence="4">Carboxylesterase</fullName>
    </submittedName>
</protein>
<dbReference type="InterPro" id="IPR003140">
    <property type="entry name" value="PLipase/COase/thioEstase"/>
</dbReference>
<accession>A0A7Y2EBF6</accession>
<comment type="caution">
    <text evidence="4">The sequence shown here is derived from an EMBL/GenBank/DDBJ whole genome shotgun (WGS) entry which is preliminary data.</text>
</comment>
<evidence type="ECO:0000259" key="3">
    <source>
        <dbReference type="Pfam" id="PF02230"/>
    </source>
</evidence>
<gene>
    <name evidence="4" type="ORF">HKN21_14610</name>
</gene>
<sequence length="222" mass="24379">MSDLLATVEVETGSDIAASVIWLHGLGASGHDFESIVPMLKTPNVRYVFPHAPSIPVTINGGMVMPAWYDITNADLAQRNDVEGIQRSAEQTRALIEREEERGIPAEKIVLAGFSQGGAIALYEGLRHPKKLAGIMALSTYLVLHEHLETERAEVNASTPILINHGEHDPMVPILGGQHAQHTLESLGYDVTFKSYPMEHQVVLEQIDDIGVWLNHVLQTQP</sequence>
<dbReference type="EMBL" id="JABDJR010000588">
    <property type="protein sequence ID" value="NNF07992.1"/>
    <property type="molecule type" value="Genomic_DNA"/>
</dbReference>
<dbReference type="PANTHER" id="PTHR10655:SF17">
    <property type="entry name" value="LYSOPHOSPHOLIPASE-LIKE PROTEIN 1"/>
    <property type="match status" value="1"/>
</dbReference>
<evidence type="ECO:0000313" key="4">
    <source>
        <dbReference type="EMBL" id="NNF07992.1"/>
    </source>
</evidence>
<dbReference type="AlphaFoldDB" id="A0A7Y2EBF6"/>
<evidence type="ECO:0000256" key="2">
    <source>
        <dbReference type="ARBA" id="ARBA00022801"/>
    </source>
</evidence>
<comment type="similarity">
    <text evidence="1">Belongs to the AB hydrolase superfamily. AB hydrolase 2 family.</text>
</comment>
<dbReference type="Pfam" id="PF02230">
    <property type="entry name" value="Abhydrolase_2"/>
    <property type="match status" value="1"/>
</dbReference>
<dbReference type="PANTHER" id="PTHR10655">
    <property type="entry name" value="LYSOPHOSPHOLIPASE-RELATED"/>
    <property type="match status" value="1"/>
</dbReference>
<dbReference type="InterPro" id="IPR029058">
    <property type="entry name" value="AB_hydrolase_fold"/>
</dbReference>
<organism evidence="4 5">
    <name type="scientific">Eiseniibacteriota bacterium</name>
    <dbReference type="NCBI Taxonomy" id="2212470"/>
    <lineage>
        <taxon>Bacteria</taxon>
        <taxon>Candidatus Eiseniibacteriota</taxon>
    </lineage>
</organism>
<name>A0A7Y2EBF6_UNCEI</name>
<proteinExistence type="inferred from homology"/>
<dbReference type="GO" id="GO:0016787">
    <property type="term" value="F:hydrolase activity"/>
    <property type="evidence" value="ECO:0007669"/>
    <property type="project" value="UniProtKB-KW"/>
</dbReference>
<evidence type="ECO:0000313" key="5">
    <source>
        <dbReference type="Proteomes" id="UP000547674"/>
    </source>
</evidence>
<dbReference type="Gene3D" id="3.40.50.1820">
    <property type="entry name" value="alpha/beta hydrolase"/>
    <property type="match status" value="1"/>
</dbReference>
<dbReference type="InterPro" id="IPR050565">
    <property type="entry name" value="LYPA1-2/EST-like"/>
</dbReference>
<feature type="domain" description="Phospholipase/carboxylesterase/thioesterase" evidence="3">
    <location>
        <begin position="15"/>
        <end position="215"/>
    </location>
</feature>
<dbReference type="SUPFAM" id="SSF53474">
    <property type="entry name" value="alpha/beta-Hydrolases"/>
    <property type="match status" value="1"/>
</dbReference>
<reference evidence="4 5" key="1">
    <citation type="submission" date="2020-03" db="EMBL/GenBank/DDBJ databases">
        <title>Metabolic flexibility allows generalist bacteria to become dominant in a frequently disturbed ecosystem.</title>
        <authorList>
            <person name="Chen Y.-J."/>
            <person name="Leung P.M."/>
            <person name="Bay S.K."/>
            <person name="Hugenholtz P."/>
            <person name="Kessler A.J."/>
            <person name="Shelley G."/>
            <person name="Waite D.W."/>
            <person name="Cook P.L."/>
            <person name="Greening C."/>
        </authorList>
    </citation>
    <scope>NUCLEOTIDE SEQUENCE [LARGE SCALE GENOMIC DNA]</scope>
    <source>
        <strain evidence="4">SS_bin_28</strain>
    </source>
</reference>